<reference evidence="3" key="1">
    <citation type="journal article" date="2020" name="Nature">
        <title>Giant virus diversity and host interactions through global metagenomics.</title>
        <authorList>
            <person name="Schulz F."/>
            <person name="Roux S."/>
            <person name="Paez-Espino D."/>
            <person name="Jungbluth S."/>
            <person name="Walsh D.A."/>
            <person name="Denef V.J."/>
            <person name="McMahon K.D."/>
            <person name="Konstantinidis K.T."/>
            <person name="Eloe-Fadrosh E.A."/>
            <person name="Kyrpides N.C."/>
            <person name="Woyke T."/>
        </authorList>
    </citation>
    <scope>NUCLEOTIDE SEQUENCE</scope>
    <source>
        <strain evidence="3">GVMAG-M-3300023179-62</strain>
    </source>
</reference>
<dbReference type="EMBL" id="MN739858">
    <property type="protein sequence ID" value="QHT74840.1"/>
    <property type="molecule type" value="Genomic_DNA"/>
</dbReference>
<evidence type="ECO:0000313" key="3">
    <source>
        <dbReference type="EMBL" id="QHT74840.1"/>
    </source>
</evidence>
<protein>
    <recommendedName>
        <fullName evidence="4">SMODS and SLOG-associating 2TM effector domain-containing protein</fullName>
    </recommendedName>
</protein>
<feature type="region of interest" description="Disordered" evidence="1">
    <location>
        <begin position="237"/>
        <end position="257"/>
    </location>
</feature>
<name>A0A6C0H379_9ZZZZ</name>
<proteinExistence type="predicted"/>
<evidence type="ECO:0008006" key="4">
    <source>
        <dbReference type="Google" id="ProtNLM"/>
    </source>
</evidence>
<sequence>MTVNNTWNRYHEQLLKKWAQMSKTYSIMHSLCAQYYANWHKRLGIPVVIIGGITASSIFSSNKQDSEAWTYINGGLALFVAALSGVSSFIGTAEKTNKHQNASFKYTKISMDIDTMLSFGRHERIQTPQEFIQEKKSEMLEIRENVPEVLTWVMNDYLKKFDKTLTDTKSRVNKTPGSYIEPKLKIGYDDESSEPCHSSVGTASSNRNQDEAQTGEILSDFADKSSTKIQVACEKMKVASESDSDDEEEEQKHIIEC</sequence>
<organism evidence="3">
    <name type="scientific">viral metagenome</name>
    <dbReference type="NCBI Taxonomy" id="1070528"/>
    <lineage>
        <taxon>unclassified sequences</taxon>
        <taxon>metagenomes</taxon>
        <taxon>organismal metagenomes</taxon>
    </lineage>
</organism>
<keyword evidence="2" id="KW-0472">Membrane</keyword>
<evidence type="ECO:0000256" key="1">
    <source>
        <dbReference type="SAM" id="MobiDB-lite"/>
    </source>
</evidence>
<dbReference type="NCBIfam" id="NF033632">
    <property type="entry name" value="SLATT_4"/>
    <property type="match status" value="1"/>
</dbReference>
<feature type="transmembrane region" description="Helical" evidence="2">
    <location>
        <begin position="43"/>
        <end position="62"/>
    </location>
</feature>
<feature type="region of interest" description="Disordered" evidence="1">
    <location>
        <begin position="188"/>
        <end position="221"/>
    </location>
</feature>
<evidence type="ECO:0000256" key="2">
    <source>
        <dbReference type="SAM" id="Phobius"/>
    </source>
</evidence>
<keyword evidence="2" id="KW-1133">Transmembrane helix</keyword>
<keyword evidence="2" id="KW-0812">Transmembrane</keyword>
<accession>A0A6C0H379</accession>
<feature type="transmembrane region" description="Helical" evidence="2">
    <location>
        <begin position="68"/>
        <end position="90"/>
    </location>
</feature>
<feature type="compositionally biased region" description="Polar residues" evidence="1">
    <location>
        <begin position="195"/>
        <end position="207"/>
    </location>
</feature>
<dbReference type="AlphaFoldDB" id="A0A6C0H379"/>